<accession>A0A0D6L5W2</accession>
<sequence>MQLESHLEQSNEKIAAQKKALQELEETLVNKDKLHGEIAAELERLRELKFGDAREELKRLTTQLTIRDEQIARLTNHCTLLQVELGTYAERSTKSQTRDASVTSKVQETQTNGVRPDVVPQSEDRPRPQQVERKPRRSSKHRDATETNVVREAQEDQSEVRVRRVFDQDIWEQQAMLMVSLYSELMQIMEEQEVKQKQMAEMEEMLFKGRRAMDDAKSQLHRFASTIKAGGSEVERRAEEITRKLITEQIERVRSASQYFPQKYLYSLISKEIHLFAVYPDTALIDLANCQNQLVRSVSIETYEKLAMRFKKECVSDVLGSEIDEVARENTISIAPPTDVKTQELEAKNTYLKKIVDVISEQNDFWSKETEILQNENEELKRFVEDMENESDLKNILEIIFS</sequence>
<gene>
    <name evidence="3" type="ORF">ANCCEY_14802</name>
</gene>
<evidence type="ECO:0000313" key="3">
    <source>
        <dbReference type="EMBL" id="EPB66108.1"/>
    </source>
</evidence>
<feature type="region of interest" description="Disordered" evidence="2">
    <location>
        <begin position="91"/>
        <end position="158"/>
    </location>
</feature>
<name>A0A0D6L5W2_9BILA</name>
<evidence type="ECO:0000256" key="1">
    <source>
        <dbReference type="SAM" id="Coils"/>
    </source>
</evidence>
<dbReference type="EMBL" id="KE126508">
    <property type="protein sequence ID" value="EPB66108.1"/>
    <property type="molecule type" value="Genomic_DNA"/>
</dbReference>
<feature type="compositionally biased region" description="Polar residues" evidence="2">
    <location>
        <begin position="98"/>
        <end position="113"/>
    </location>
</feature>
<organism evidence="3 4">
    <name type="scientific">Ancylostoma ceylanicum</name>
    <dbReference type="NCBI Taxonomy" id="53326"/>
    <lineage>
        <taxon>Eukaryota</taxon>
        <taxon>Metazoa</taxon>
        <taxon>Ecdysozoa</taxon>
        <taxon>Nematoda</taxon>
        <taxon>Chromadorea</taxon>
        <taxon>Rhabditida</taxon>
        <taxon>Rhabditina</taxon>
        <taxon>Rhabditomorpha</taxon>
        <taxon>Strongyloidea</taxon>
        <taxon>Ancylostomatidae</taxon>
        <taxon>Ancylostomatinae</taxon>
        <taxon>Ancylostoma</taxon>
    </lineage>
</organism>
<dbReference type="Proteomes" id="UP000054495">
    <property type="component" value="Unassembled WGS sequence"/>
</dbReference>
<protein>
    <submittedName>
        <fullName evidence="3">Uncharacterized protein</fullName>
    </submittedName>
</protein>
<reference evidence="3 4" key="1">
    <citation type="submission" date="2013-05" db="EMBL/GenBank/DDBJ databases">
        <title>Draft genome of the parasitic nematode Anyclostoma ceylanicum.</title>
        <authorList>
            <person name="Mitreva M."/>
        </authorList>
    </citation>
    <scope>NUCLEOTIDE SEQUENCE [LARGE SCALE GENOMIC DNA]</scope>
</reference>
<feature type="compositionally biased region" description="Basic and acidic residues" evidence="2">
    <location>
        <begin position="122"/>
        <end position="133"/>
    </location>
</feature>
<keyword evidence="1" id="KW-0175">Coiled coil</keyword>
<evidence type="ECO:0000313" key="4">
    <source>
        <dbReference type="Proteomes" id="UP000054495"/>
    </source>
</evidence>
<evidence type="ECO:0000256" key="2">
    <source>
        <dbReference type="SAM" id="MobiDB-lite"/>
    </source>
</evidence>
<proteinExistence type="predicted"/>
<keyword evidence="4" id="KW-1185">Reference proteome</keyword>
<dbReference type="AlphaFoldDB" id="A0A0D6L5W2"/>
<feature type="coiled-coil region" evidence="1">
    <location>
        <begin position="7"/>
        <end position="34"/>
    </location>
</feature>